<dbReference type="InterPro" id="IPR013320">
    <property type="entry name" value="ConA-like_dom_sf"/>
</dbReference>
<feature type="transmembrane region" description="Helical" evidence="1">
    <location>
        <begin position="229"/>
        <end position="246"/>
    </location>
</feature>
<dbReference type="SUPFAM" id="SSF49899">
    <property type="entry name" value="Concanavalin A-like lectins/glucanases"/>
    <property type="match status" value="1"/>
</dbReference>
<dbReference type="EMBL" id="MFNE01000033">
    <property type="protein sequence ID" value="OGG94832.1"/>
    <property type="molecule type" value="Genomic_DNA"/>
</dbReference>
<sequence>MPKGLPLIWDRWALGALIGAFMLAGAAWNQSWRINPENLAFAYSPAGTKNQIFSGEQEDPVVLSLPNGDYSISLWVWPHSLQRPVKHDLANIFWIGDPAGVTEASFWLNTKTQRFHFSAYNSQADLTPQRPILDRPFLVQLVKQGAGFRLFLDMMPVPLNARPAKPAPAVGQFILGEGRNPQTGFSGEIGGVKIWAGAQSRWVMSQTLADPWKLRLVYTKNLIAQGLPWGLKLLWVWLALGLAIYFRRSWKLDEAFDLWLAQPIQTRLVSFTALALGFWGFF</sequence>
<evidence type="ECO:0000313" key="3">
    <source>
        <dbReference type="Proteomes" id="UP000178449"/>
    </source>
</evidence>
<organism evidence="2 3">
    <name type="scientific">Candidatus Lambdaproteobacteria bacterium RIFOXYD2_FULL_50_16</name>
    <dbReference type="NCBI Taxonomy" id="1817772"/>
    <lineage>
        <taxon>Bacteria</taxon>
        <taxon>Pseudomonadati</taxon>
        <taxon>Pseudomonadota</taxon>
        <taxon>Candidatus Lambdaproteobacteria</taxon>
    </lineage>
</organism>
<protein>
    <submittedName>
        <fullName evidence="2">Uncharacterized protein</fullName>
    </submittedName>
</protein>
<keyword evidence="1" id="KW-0472">Membrane</keyword>
<dbReference type="Gene3D" id="2.60.120.200">
    <property type="match status" value="1"/>
</dbReference>
<keyword evidence="1" id="KW-1133">Transmembrane helix</keyword>
<evidence type="ECO:0000256" key="1">
    <source>
        <dbReference type="SAM" id="Phobius"/>
    </source>
</evidence>
<accession>A0A1F6G9P0</accession>
<reference evidence="2 3" key="1">
    <citation type="journal article" date="2016" name="Nat. Commun.">
        <title>Thousands of microbial genomes shed light on interconnected biogeochemical processes in an aquifer system.</title>
        <authorList>
            <person name="Anantharaman K."/>
            <person name="Brown C.T."/>
            <person name="Hug L.A."/>
            <person name="Sharon I."/>
            <person name="Castelle C.J."/>
            <person name="Probst A.J."/>
            <person name="Thomas B.C."/>
            <person name="Singh A."/>
            <person name="Wilkins M.J."/>
            <person name="Karaoz U."/>
            <person name="Brodie E.L."/>
            <person name="Williams K.H."/>
            <person name="Hubbard S.S."/>
            <person name="Banfield J.F."/>
        </authorList>
    </citation>
    <scope>NUCLEOTIDE SEQUENCE [LARGE SCALE GENOMIC DNA]</scope>
</reference>
<feature type="transmembrane region" description="Helical" evidence="1">
    <location>
        <begin position="258"/>
        <end position="281"/>
    </location>
</feature>
<evidence type="ECO:0000313" key="2">
    <source>
        <dbReference type="EMBL" id="OGG94832.1"/>
    </source>
</evidence>
<comment type="caution">
    <text evidence="2">The sequence shown here is derived from an EMBL/GenBank/DDBJ whole genome shotgun (WGS) entry which is preliminary data.</text>
</comment>
<keyword evidence="1" id="KW-0812">Transmembrane</keyword>
<dbReference type="AlphaFoldDB" id="A0A1F6G9P0"/>
<gene>
    <name evidence="2" type="ORF">A2527_12850</name>
</gene>
<dbReference type="Proteomes" id="UP000178449">
    <property type="component" value="Unassembled WGS sequence"/>
</dbReference>
<proteinExistence type="predicted"/>
<dbReference type="STRING" id="1817772.A2527_12850"/>
<name>A0A1F6G9P0_9PROT</name>